<feature type="signal peptide" evidence="2">
    <location>
        <begin position="1"/>
        <end position="17"/>
    </location>
</feature>
<keyword evidence="2" id="KW-0732">Signal</keyword>
<evidence type="ECO:0000313" key="4">
    <source>
        <dbReference type="Proteomes" id="UP000023152"/>
    </source>
</evidence>
<dbReference type="Proteomes" id="UP000023152">
    <property type="component" value="Unassembled WGS sequence"/>
</dbReference>
<proteinExistence type="predicted"/>
<gene>
    <name evidence="3" type="ORF">RFI_08312</name>
</gene>
<feature type="non-terminal residue" evidence="3">
    <location>
        <position position="280"/>
    </location>
</feature>
<evidence type="ECO:0000256" key="1">
    <source>
        <dbReference type="SAM" id="MobiDB-lite"/>
    </source>
</evidence>
<evidence type="ECO:0000256" key="2">
    <source>
        <dbReference type="SAM" id="SignalP"/>
    </source>
</evidence>
<dbReference type="EMBL" id="ASPP01006444">
    <property type="protein sequence ID" value="ETO28814.1"/>
    <property type="molecule type" value="Genomic_DNA"/>
</dbReference>
<accession>X6NST0</accession>
<sequence length="280" mass="33087">MFTCFWFFFFNVPMFKCLLYFNRSYHSLSSFHLNTPLSAFLESLLPLRQCTHLQAYLLHKNYYPNKSLRIPLLPMSLFLIYKKKRKTLKTVFVYNSLTKQTGFNTKKNENLIVGIYGSSELVISHNVNKAEKIIFLQHRQITIRTKFQIKQNKIQKCDRQDELPLMVIKLLIHSKITFLVCVKNTYSFGKEMAEEKSDSLFATDQTRCCFFFFERESKKKNESSKKINNNGKSEKKKIEEEAKEKPKSKLELEHIYGFNGGALSNKYYRYKQHLIAKDGN</sequence>
<reference evidence="3 4" key="1">
    <citation type="journal article" date="2013" name="Curr. Biol.">
        <title>The Genome of the Foraminiferan Reticulomyxa filosa.</title>
        <authorList>
            <person name="Glockner G."/>
            <person name="Hulsmann N."/>
            <person name="Schleicher M."/>
            <person name="Noegel A.A."/>
            <person name="Eichinger L."/>
            <person name="Gallinger C."/>
            <person name="Pawlowski J."/>
            <person name="Sierra R."/>
            <person name="Euteneuer U."/>
            <person name="Pillet L."/>
            <person name="Moustafa A."/>
            <person name="Platzer M."/>
            <person name="Groth M."/>
            <person name="Szafranski K."/>
            <person name="Schliwa M."/>
        </authorList>
    </citation>
    <scope>NUCLEOTIDE SEQUENCE [LARGE SCALE GENOMIC DNA]</scope>
</reference>
<keyword evidence="4" id="KW-1185">Reference proteome</keyword>
<name>X6NST0_RETFI</name>
<evidence type="ECO:0000313" key="3">
    <source>
        <dbReference type="EMBL" id="ETO28814.1"/>
    </source>
</evidence>
<comment type="caution">
    <text evidence="3">The sequence shown here is derived from an EMBL/GenBank/DDBJ whole genome shotgun (WGS) entry which is preliminary data.</text>
</comment>
<feature type="chain" id="PRO_5004975569" evidence="2">
    <location>
        <begin position="18"/>
        <end position="280"/>
    </location>
</feature>
<organism evidence="3 4">
    <name type="scientific">Reticulomyxa filosa</name>
    <dbReference type="NCBI Taxonomy" id="46433"/>
    <lineage>
        <taxon>Eukaryota</taxon>
        <taxon>Sar</taxon>
        <taxon>Rhizaria</taxon>
        <taxon>Retaria</taxon>
        <taxon>Foraminifera</taxon>
        <taxon>Monothalamids</taxon>
        <taxon>Reticulomyxidae</taxon>
        <taxon>Reticulomyxa</taxon>
    </lineage>
</organism>
<feature type="compositionally biased region" description="Basic and acidic residues" evidence="1">
    <location>
        <begin position="232"/>
        <end position="247"/>
    </location>
</feature>
<dbReference type="AlphaFoldDB" id="X6NST0"/>
<feature type="region of interest" description="Disordered" evidence="1">
    <location>
        <begin position="222"/>
        <end position="247"/>
    </location>
</feature>
<protein>
    <submittedName>
        <fullName evidence="3">Uncharacterized protein</fullName>
    </submittedName>
</protein>